<organism evidence="2 3">
    <name type="scientific">Glacieibacterium arshaanense</name>
    <dbReference type="NCBI Taxonomy" id="2511025"/>
    <lineage>
        <taxon>Bacteria</taxon>
        <taxon>Pseudomonadati</taxon>
        <taxon>Pseudomonadota</taxon>
        <taxon>Alphaproteobacteria</taxon>
        <taxon>Sphingomonadales</taxon>
        <taxon>Sphingosinicellaceae</taxon>
        <taxon>Glacieibacterium</taxon>
    </lineage>
</organism>
<dbReference type="Proteomes" id="UP000297737">
    <property type="component" value="Unassembled WGS sequence"/>
</dbReference>
<dbReference type="RefSeq" id="WP_135245987.1">
    <property type="nucleotide sequence ID" value="NZ_SIHO01000002.1"/>
</dbReference>
<dbReference type="Pfam" id="PF00903">
    <property type="entry name" value="Glyoxalase"/>
    <property type="match status" value="1"/>
</dbReference>
<evidence type="ECO:0000313" key="2">
    <source>
        <dbReference type="EMBL" id="TFU03395.1"/>
    </source>
</evidence>
<dbReference type="InterPro" id="IPR029068">
    <property type="entry name" value="Glyas_Bleomycin-R_OHBP_Dase"/>
</dbReference>
<dbReference type="SUPFAM" id="SSF54593">
    <property type="entry name" value="Glyoxalase/Bleomycin resistance protein/Dihydroxybiphenyl dioxygenase"/>
    <property type="match status" value="1"/>
</dbReference>
<dbReference type="OrthoDB" id="5243302at2"/>
<gene>
    <name evidence="2" type="ORF">EUV02_09465</name>
</gene>
<sequence length="133" mass="14858">MVTVKTLDHVNIQTTAVAETAGFFTDVLELSAKPPFPGMDMAEVTWMFDHADRPVIHITRPGATFAEDADRPLRPDTGVLHHVAFECDGYDAMLARLARLGLAYRTRDIAPIGLRQLFVHEPNGVLLELNYRE</sequence>
<protein>
    <submittedName>
        <fullName evidence="2">Glyoxalase</fullName>
    </submittedName>
</protein>
<dbReference type="Gene3D" id="3.10.180.10">
    <property type="entry name" value="2,3-Dihydroxybiphenyl 1,2-Dioxygenase, domain 1"/>
    <property type="match status" value="1"/>
</dbReference>
<dbReference type="InterPro" id="IPR004360">
    <property type="entry name" value="Glyas_Fos-R_dOase_dom"/>
</dbReference>
<dbReference type="PROSITE" id="PS51819">
    <property type="entry name" value="VOC"/>
    <property type="match status" value="1"/>
</dbReference>
<keyword evidence="3" id="KW-1185">Reference proteome</keyword>
<proteinExistence type="predicted"/>
<feature type="domain" description="VOC" evidence="1">
    <location>
        <begin position="6"/>
        <end position="132"/>
    </location>
</feature>
<accession>A0A4Y9EMV7</accession>
<dbReference type="EMBL" id="SIHO01000002">
    <property type="protein sequence ID" value="TFU03395.1"/>
    <property type="molecule type" value="Genomic_DNA"/>
</dbReference>
<name>A0A4Y9EMV7_9SPHN</name>
<evidence type="ECO:0000313" key="3">
    <source>
        <dbReference type="Proteomes" id="UP000297737"/>
    </source>
</evidence>
<dbReference type="AlphaFoldDB" id="A0A4Y9EMV7"/>
<reference evidence="2 3" key="1">
    <citation type="submission" date="2019-02" db="EMBL/GenBank/DDBJ databases">
        <title>Polymorphobacter sp. isolated from the lake at the Tibet of China.</title>
        <authorList>
            <person name="Li A."/>
        </authorList>
    </citation>
    <scope>NUCLEOTIDE SEQUENCE [LARGE SCALE GENOMIC DNA]</scope>
    <source>
        <strain evidence="2 3">DJ1R-1</strain>
    </source>
</reference>
<comment type="caution">
    <text evidence="2">The sequence shown here is derived from an EMBL/GenBank/DDBJ whole genome shotgun (WGS) entry which is preliminary data.</text>
</comment>
<evidence type="ECO:0000259" key="1">
    <source>
        <dbReference type="PROSITE" id="PS51819"/>
    </source>
</evidence>
<dbReference type="InterPro" id="IPR037523">
    <property type="entry name" value="VOC_core"/>
</dbReference>